<comment type="caution">
    <text evidence="6">The sequence shown here is derived from an EMBL/GenBank/DDBJ whole genome shotgun (WGS) entry which is preliminary data.</text>
</comment>
<dbReference type="GO" id="GO:0003676">
    <property type="term" value="F:nucleic acid binding"/>
    <property type="evidence" value="ECO:0007669"/>
    <property type="project" value="InterPro"/>
</dbReference>
<dbReference type="PANTHER" id="PTHR37984:SF5">
    <property type="entry name" value="PROTEIN NYNRIN-LIKE"/>
    <property type="match status" value="1"/>
</dbReference>
<feature type="coiled-coil region" evidence="2">
    <location>
        <begin position="856"/>
        <end position="883"/>
    </location>
</feature>
<keyword evidence="7" id="KW-1185">Reference proteome</keyword>
<dbReference type="InterPro" id="IPR001584">
    <property type="entry name" value="Integrase_cat-core"/>
</dbReference>
<reference evidence="6" key="1">
    <citation type="submission" date="2021-02" db="EMBL/GenBank/DDBJ databases">
        <authorList>
            <person name="Dougan E. K."/>
            <person name="Rhodes N."/>
            <person name="Thang M."/>
            <person name="Chan C."/>
        </authorList>
    </citation>
    <scope>NUCLEOTIDE SEQUENCE</scope>
</reference>
<accession>A0A812P987</accession>
<dbReference type="InterPro" id="IPR001878">
    <property type="entry name" value="Znf_CCHC"/>
</dbReference>
<dbReference type="Proteomes" id="UP000604046">
    <property type="component" value="Unassembled WGS sequence"/>
</dbReference>
<feature type="compositionally biased region" description="Basic and acidic residues" evidence="3">
    <location>
        <begin position="817"/>
        <end position="833"/>
    </location>
</feature>
<evidence type="ECO:0000259" key="5">
    <source>
        <dbReference type="PROSITE" id="PS50994"/>
    </source>
</evidence>
<dbReference type="InterPro" id="IPR012337">
    <property type="entry name" value="RNaseH-like_sf"/>
</dbReference>
<dbReference type="OrthoDB" id="413361at2759"/>
<dbReference type="InterPro" id="IPR013103">
    <property type="entry name" value="RVT_2"/>
</dbReference>
<dbReference type="Pfam" id="PF00098">
    <property type="entry name" value="zf-CCHC"/>
    <property type="match status" value="1"/>
</dbReference>
<dbReference type="EMBL" id="CAJNDS010002100">
    <property type="protein sequence ID" value="CAE7326164.1"/>
    <property type="molecule type" value="Genomic_DNA"/>
</dbReference>
<dbReference type="InterPro" id="IPR036875">
    <property type="entry name" value="Znf_CCHC_sf"/>
</dbReference>
<dbReference type="Gene3D" id="4.10.60.10">
    <property type="entry name" value="Zinc finger, CCHC-type"/>
    <property type="match status" value="1"/>
</dbReference>
<sequence>MKLCTLELIQEFVEPYRSAFDPPTFPGLHFSLLPFDSSGGGRRYADESFFASVERASPSCFEAVDVSGSFRCDFQACGSRNVTSRCWTACFFRAVLGEQAGRAGGRVEGIPVVAERLVGGLDSRFDGTQPATYRKWRRKAELMLLALPTTYSKDRWGAKLMEFLSGEAEEVCEGIALEKIIKEGGHEIIFETLDGRYKDLQKDALQKHLTEYFYGTSIKAGESYRNMTIRLETAYRRLQEHKVELPDEVRGWFLLRKLQLESQAEAMVLTHTRGSLKYADVNSAVQAIFPQGCAKTGGGKSREVFETELLEEPGETNQETDELDGDDVFQVIADQIQSQETYDDEEAIEVFESYQDIRRKMQQKKMARGYKATGTGSTWTLSGTVRGKIEQLKARSRCHICQERGHWKRECPKRKPGGAQQASGKQSQASAKTSQTSEAMIMDSGGGSAMDNLNQEYFLEAEDIVKLDTFLAEQCGQREGGPAGLDVLHADGEEVRGDLGQSVFEFFQKQGHASGSEAYMADLATHGVPDTACRRTLIGEAVLQRMSEVLGRVGLQVRFVRERHEFKFGNAGLIQTDRAAIIPVRLGSRQLAIKAAVLPGSGSEAPLLLSKVTQNQDVKTHMRDEISAMSYPSTDVEMQGANNFVQTPLIAGLIAEVQPQLEAQDQVELSASILDQLSDHEEDAPEGLVPGLTGRIIFNVGKYQKAGAAVNFATSYLTDKSYVAWVRKFVKSGPDAAGKSSHPTMTQFRLYVALRDQRKSQRIQRGSEPEPALTTPCRTTRAVTAMNLGASPKAKSSPKPKPSPTTRRTVTSSRSRQSADRADVTELETEHAETPWLLMPHPEETRMSRTESERRRQLLMSQIEALHLELERLNEDLESGVCEVQGGMDVLLLEGSEELSMITAVGETQKHNAEADDAASTCMKCVAVALLDRKRARLEMRRATEFNQQVCIDTFELDVRHAKVHFLNIVDEATGFQMCTPLWKGMQARHVRNAYRKSWKRWAGPPVRLFCDGGKEFEGEFEHGLSLDGTFSDASAAYAPWQNGLVERKGAVWKAAYSKAQMETYPRSKQETQELIDQVNNAVNSMSRVEGFSPFQHVFGRDLRVPGMISSDYDPVINSSLAQGESVFERRMELRKAARRAFLDADAENKLRKAMEHRNRPERGPFSEGQLVYFWRKSRFETRHHWHGPAVVIGKSGSSKVWVAKGTKVYRCCPEQLRSLSPEQEAMIRLLPADMVHVRNEVSAKGAGNFYDLSMLDKPPDSHVEERSEQDQRENAVAAPPMDLVSGHENAIASPPMQLESSPDQAVELAVLPEQRPRREDPRDDDAGDVSPSKKQRVEPEVTPLTRAMRASTELLDHGRRLSARAESSQRPSEIPVPEDDEDDLEVIVVEGQDHWVIDHSHSRLVRVHVVERCVPWSPSDHELPVRVEDVELVCQSVMYTRSGERHTRDYEWRNVMRESSTGVGKWTGQTVFQLKPGWSRQSASSIECFEVGATKKGRKEVIESELSQNQQAGLKKAKLKEWNKLLKSGAIVVHTGRKAAQLRKSVPRKRVLKSRFVVTEAEQGSHPDTCDLKARWCIRGYLDPDVLELDTSAPTLSAEGFAVAMQLIASHGWQLTIADVEGAFLRGDNLSPQRGRLFIDMPPGGIEGYDDQCLVEAIKTVYGLADAPKAWWNCFSGKLKDLNMQMSEFDPCVFYYYHSGRLEGVITLHVDDLCMGGSLKFQQSVQQPLRQLFPFKHWKTQQGEFLGKWLEQQSDGSIKISQEQYASSAKGIEISKERRREKSELVDESERQQMRAALGGINWLVSGSRPDLAAWCSLMQQRVNCACVSDLIEVNKLLSLARDHSKSYIWVKPIPVDSVQFSVLTDAAWANAQDHCSQAGYMIAACDSRLSAGQWGVFSVMRWRSYKQDRQTHSTLGAELLALSRGLAEARWVRSMWCEAICESYALHEDLAFSVKVPITAVIDCKPVFDHAKSSTVSIKDKRMAIEMLLLKKDISKYGISLRWMATSQMIVDVLTKRGAPMALFRQVLKEGSFILVEDEAVKLLTSKKSTNV</sequence>
<evidence type="ECO:0000313" key="6">
    <source>
        <dbReference type="EMBL" id="CAE7326164.1"/>
    </source>
</evidence>
<feature type="domain" description="Integrase catalytic" evidence="5">
    <location>
        <begin position="941"/>
        <end position="1102"/>
    </location>
</feature>
<feature type="compositionally biased region" description="Basic and acidic residues" evidence="3">
    <location>
        <begin position="1258"/>
        <end position="1274"/>
    </location>
</feature>
<gene>
    <name evidence="6" type="primary">GIP</name>
    <name evidence="6" type="ORF">SNAT2548_LOCUS17075</name>
</gene>
<dbReference type="SMART" id="SM00343">
    <property type="entry name" value="ZnF_C2HC"/>
    <property type="match status" value="1"/>
</dbReference>
<keyword evidence="1" id="KW-0862">Zinc</keyword>
<name>A0A812P987_9DINO</name>
<dbReference type="GO" id="GO:0015074">
    <property type="term" value="P:DNA integration"/>
    <property type="evidence" value="ECO:0007669"/>
    <property type="project" value="InterPro"/>
</dbReference>
<feature type="region of interest" description="Disordered" evidence="3">
    <location>
        <begin position="409"/>
        <end position="437"/>
    </location>
</feature>
<evidence type="ECO:0000256" key="2">
    <source>
        <dbReference type="SAM" id="Coils"/>
    </source>
</evidence>
<dbReference type="Gene3D" id="3.30.420.10">
    <property type="entry name" value="Ribonuclease H-like superfamily/Ribonuclease H"/>
    <property type="match status" value="1"/>
</dbReference>
<protein>
    <submittedName>
        <fullName evidence="6">GIP protein</fullName>
    </submittedName>
</protein>
<dbReference type="Pfam" id="PF07727">
    <property type="entry name" value="RVT_2"/>
    <property type="match status" value="1"/>
</dbReference>
<keyword evidence="2" id="KW-0175">Coiled coil</keyword>
<feature type="region of interest" description="Disordered" evidence="3">
    <location>
        <begin position="759"/>
        <end position="846"/>
    </location>
</feature>
<dbReference type="InterPro" id="IPR050951">
    <property type="entry name" value="Retrovirus_Pol_polyprotein"/>
</dbReference>
<keyword evidence="1" id="KW-0863">Zinc-finger</keyword>
<feature type="compositionally biased region" description="Low complexity" evidence="3">
    <location>
        <begin position="418"/>
        <end position="437"/>
    </location>
</feature>
<evidence type="ECO:0000256" key="3">
    <source>
        <dbReference type="SAM" id="MobiDB-lite"/>
    </source>
</evidence>
<feature type="domain" description="CCHC-type" evidence="4">
    <location>
        <begin position="397"/>
        <end position="413"/>
    </location>
</feature>
<dbReference type="PROSITE" id="PS50158">
    <property type="entry name" value="ZF_CCHC"/>
    <property type="match status" value="1"/>
</dbReference>
<feature type="region of interest" description="Disordered" evidence="3">
    <location>
        <begin position="1253"/>
        <end position="1276"/>
    </location>
</feature>
<dbReference type="SUPFAM" id="SSF57756">
    <property type="entry name" value="Retrovirus zinc finger-like domains"/>
    <property type="match status" value="1"/>
</dbReference>
<dbReference type="PANTHER" id="PTHR37984">
    <property type="entry name" value="PROTEIN CBG26694"/>
    <property type="match status" value="1"/>
</dbReference>
<evidence type="ECO:0000256" key="1">
    <source>
        <dbReference type="PROSITE-ProRule" id="PRU00047"/>
    </source>
</evidence>
<evidence type="ECO:0000259" key="4">
    <source>
        <dbReference type="PROSITE" id="PS50158"/>
    </source>
</evidence>
<feature type="compositionally biased region" description="Low complexity" evidence="3">
    <location>
        <begin position="804"/>
        <end position="816"/>
    </location>
</feature>
<dbReference type="InterPro" id="IPR036397">
    <property type="entry name" value="RNaseH_sf"/>
</dbReference>
<keyword evidence="1" id="KW-0479">Metal-binding</keyword>
<dbReference type="SUPFAM" id="SSF53098">
    <property type="entry name" value="Ribonuclease H-like"/>
    <property type="match status" value="1"/>
</dbReference>
<evidence type="ECO:0000313" key="7">
    <source>
        <dbReference type="Proteomes" id="UP000604046"/>
    </source>
</evidence>
<feature type="region of interest" description="Disordered" evidence="3">
    <location>
        <begin position="1313"/>
        <end position="1381"/>
    </location>
</feature>
<dbReference type="PROSITE" id="PS50994">
    <property type="entry name" value="INTEGRASE"/>
    <property type="match status" value="1"/>
</dbReference>
<proteinExistence type="predicted"/>
<dbReference type="GO" id="GO:0008270">
    <property type="term" value="F:zinc ion binding"/>
    <property type="evidence" value="ECO:0007669"/>
    <property type="project" value="UniProtKB-KW"/>
</dbReference>
<organism evidence="6 7">
    <name type="scientific">Symbiodinium natans</name>
    <dbReference type="NCBI Taxonomy" id="878477"/>
    <lineage>
        <taxon>Eukaryota</taxon>
        <taxon>Sar</taxon>
        <taxon>Alveolata</taxon>
        <taxon>Dinophyceae</taxon>
        <taxon>Suessiales</taxon>
        <taxon>Symbiodiniaceae</taxon>
        <taxon>Symbiodinium</taxon>
    </lineage>
</organism>